<evidence type="ECO:0000313" key="1">
    <source>
        <dbReference type="EMBL" id="CAI9915818.1"/>
    </source>
</evidence>
<evidence type="ECO:0000313" key="2">
    <source>
        <dbReference type="EMBL" id="CAL6103706.1"/>
    </source>
</evidence>
<gene>
    <name evidence="1" type="ORF">HINF_LOCUS3463</name>
    <name evidence="2" type="ORF">HINF_LOCUS72271</name>
</gene>
<proteinExistence type="predicted"/>
<reference evidence="2 3" key="2">
    <citation type="submission" date="2024-07" db="EMBL/GenBank/DDBJ databases">
        <authorList>
            <person name="Akdeniz Z."/>
        </authorList>
    </citation>
    <scope>NUCLEOTIDE SEQUENCE [LARGE SCALE GENOMIC DNA]</scope>
</reference>
<organism evidence="1">
    <name type="scientific">Hexamita inflata</name>
    <dbReference type="NCBI Taxonomy" id="28002"/>
    <lineage>
        <taxon>Eukaryota</taxon>
        <taxon>Metamonada</taxon>
        <taxon>Diplomonadida</taxon>
        <taxon>Hexamitidae</taxon>
        <taxon>Hexamitinae</taxon>
        <taxon>Hexamita</taxon>
    </lineage>
</organism>
<keyword evidence="3" id="KW-1185">Reference proteome</keyword>
<sequence>MQYNDMIIFDMLEHVSTTQNVLEQTETLNQLINNAPLSKLIQYVANNQVYIAALHVIYHKMTSYTINDIIYLLSFVNEMNYGKIAQIISVFCRQNVQFLAQIVAQIVAQIMNLPTIKQKLNMLISICRINPMKRRLVWKQLELQAIINQLTTAQEQIQFINLLTLLIEFEKEVDYRFFVQFIPLFVQDDFSSHVKQLFITLMQMFDIRSHHCPEYKMFQEFYACFTNEFQNAKYMHLYNMIQVLYDFTDCIFNHFQAEDQQILIQVLNALLMHDSPLIFVLVLKIMANCSLKDLLDYNLILNRCMTFINKDSYPNITQISKQPLTIQEQYLQVHDIIDDQLLKSKFYSINLNDALFTVAQLVQITKITQHTLTKFYQQSINNHYQRQKHHITFLMYYQQICPPSILNQ</sequence>
<dbReference type="AlphaFoldDB" id="A0AA86NAG4"/>
<evidence type="ECO:0000313" key="3">
    <source>
        <dbReference type="Proteomes" id="UP001642409"/>
    </source>
</evidence>
<comment type="caution">
    <text evidence="1">The sequence shown here is derived from an EMBL/GenBank/DDBJ whole genome shotgun (WGS) entry which is preliminary data.</text>
</comment>
<name>A0AA86NAG4_9EUKA</name>
<dbReference type="EMBL" id="CATOUU010000078">
    <property type="protein sequence ID" value="CAI9915818.1"/>
    <property type="molecule type" value="Genomic_DNA"/>
</dbReference>
<reference evidence="1" key="1">
    <citation type="submission" date="2023-06" db="EMBL/GenBank/DDBJ databases">
        <authorList>
            <person name="Kurt Z."/>
        </authorList>
    </citation>
    <scope>NUCLEOTIDE SEQUENCE</scope>
</reference>
<dbReference type="EMBL" id="CAXDID020000570">
    <property type="protein sequence ID" value="CAL6103706.1"/>
    <property type="molecule type" value="Genomic_DNA"/>
</dbReference>
<dbReference type="Proteomes" id="UP001642409">
    <property type="component" value="Unassembled WGS sequence"/>
</dbReference>
<protein>
    <submittedName>
        <fullName evidence="2">Hypothetical_protein</fullName>
    </submittedName>
</protein>
<accession>A0AA86NAG4</accession>